<accession>A0A1M7Z1G9</accession>
<dbReference type="EMBL" id="FRFG01000078">
    <property type="protein sequence ID" value="SHO58797.1"/>
    <property type="molecule type" value="Genomic_DNA"/>
</dbReference>
<sequence length="142" mass="15660">MSIVQAVINRLKTTPKPWVDVKALGALTQLDMAKSGTRTPTLYVFQTGETTGGGVPGSGPYLQTVRPTIGIVIVERSVNGKEIDFEPLRAQLKQRLFGWSPLPQHEPFWLGGGRLLSVHTATASWMDNFVTEYTEDQNRYGA</sequence>
<protein>
    <submittedName>
        <fullName evidence="1">Uncharacterized protein</fullName>
    </submittedName>
</protein>
<name>A0A1M7Z1G9_9VIBR</name>
<dbReference type="OrthoDB" id="6263137at2"/>
<reference evidence="2" key="1">
    <citation type="submission" date="2016-12" db="EMBL/GenBank/DDBJ databases">
        <authorList>
            <person name="Rodrigo-Torres L."/>
            <person name="Arahal R.D."/>
            <person name="Lucena T."/>
        </authorList>
    </citation>
    <scope>NUCLEOTIDE SEQUENCE [LARGE SCALE GENOMIC DNA]</scope>
</reference>
<keyword evidence="2" id="KW-1185">Reference proteome</keyword>
<dbReference type="RefSeq" id="WP_073586234.1">
    <property type="nucleotide sequence ID" value="NZ_AP024897.1"/>
</dbReference>
<evidence type="ECO:0000313" key="1">
    <source>
        <dbReference type="EMBL" id="SHO58797.1"/>
    </source>
</evidence>
<organism evidence="1 2">
    <name type="scientific">Vibrio quintilis</name>
    <dbReference type="NCBI Taxonomy" id="1117707"/>
    <lineage>
        <taxon>Bacteria</taxon>
        <taxon>Pseudomonadati</taxon>
        <taxon>Pseudomonadota</taxon>
        <taxon>Gammaproteobacteria</taxon>
        <taxon>Vibrionales</taxon>
        <taxon>Vibrionaceae</taxon>
        <taxon>Vibrio</taxon>
    </lineage>
</organism>
<proteinExistence type="predicted"/>
<dbReference type="Proteomes" id="UP000184600">
    <property type="component" value="Unassembled WGS sequence"/>
</dbReference>
<dbReference type="AlphaFoldDB" id="A0A1M7Z1G9"/>
<evidence type="ECO:0000313" key="2">
    <source>
        <dbReference type="Proteomes" id="UP000184600"/>
    </source>
</evidence>
<dbReference type="Pfam" id="PF23840">
    <property type="entry name" value="Phage_tail_terminator"/>
    <property type="match status" value="1"/>
</dbReference>
<dbReference type="InterPro" id="IPR056912">
    <property type="entry name" value="Phage_JBD30_tail_term-like"/>
</dbReference>
<gene>
    <name evidence="1" type="ORF">VQ7734_04569</name>
</gene>
<dbReference type="STRING" id="1117707.VQ7734_04569"/>